<evidence type="ECO:0000313" key="1">
    <source>
        <dbReference type="EMBL" id="RKG47191.1"/>
    </source>
</evidence>
<accession>A0A3A8G0Z0</accession>
<dbReference type="AlphaFoldDB" id="A0A3A8G0Z0"/>
<sequence length="130" mass="13553">MSVIPSKQASIVAIQAQANFLNTGGAASLVFYDDAKPTSTAVAASSSARLVTLMLPNPALKEVTADYVELHQTEAGTVIKAGTATWARLYNGAGIPVYDLAVGTDITMNNANLVIGSTLMARSIKFRPPV</sequence>
<dbReference type="EMBL" id="RAXZ01000067">
    <property type="protein sequence ID" value="RKG47191.1"/>
    <property type="molecule type" value="Genomic_DNA"/>
</dbReference>
<protein>
    <submittedName>
        <fullName evidence="1">Uncharacterized protein</fullName>
    </submittedName>
</protein>
<comment type="caution">
    <text evidence="1">The sequence shown here is derived from an EMBL/GenBank/DDBJ whole genome shotgun (WGS) entry which is preliminary data.</text>
</comment>
<gene>
    <name evidence="1" type="ORF">D7V64_17030</name>
</gene>
<evidence type="ECO:0000313" key="2">
    <source>
        <dbReference type="Proteomes" id="UP000281084"/>
    </source>
</evidence>
<organism evidence="1 2">
    <name type="scientific">Acinetobacter cumulans</name>
    <dbReference type="NCBI Taxonomy" id="2136182"/>
    <lineage>
        <taxon>Bacteria</taxon>
        <taxon>Pseudomonadati</taxon>
        <taxon>Pseudomonadota</taxon>
        <taxon>Gammaproteobacteria</taxon>
        <taxon>Moraxellales</taxon>
        <taxon>Moraxellaceae</taxon>
        <taxon>Acinetobacter</taxon>
    </lineage>
</organism>
<reference evidence="1 2" key="1">
    <citation type="submission" date="2018-09" db="EMBL/GenBank/DDBJ databases">
        <title>The draft genome of Acinetobacter spp. strains.</title>
        <authorList>
            <person name="Qin J."/>
            <person name="Feng Y."/>
            <person name="Zong Z."/>
        </authorList>
    </citation>
    <scope>NUCLEOTIDE SEQUENCE [LARGE SCALE GENOMIC DNA]</scope>
    <source>
        <strain evidence="1 2">WCHAc060002</strain>
    </source>
</reference>
<name>A0A3A8G0Z0_9GAMM</name>
<dbReference type="Proteomes" id="UP000281084">
    <property type="component" value="Unassembled WGS sequence"/>
</dbReference>
<dbReference type="RefSeq" id="WP_120368449.1">
    <property type="nucleotide sequence ID" value="NZ_RAXZ01000067.1"/>
</dbReference>
<proteinExistence type="predicted"/>